<dbReference type="EC" id="6.3.5.4" evidence="3"/>
<dbReference type="GO" id="GO:0005829">
    <property type="term" value="C:cytosol"/>
    <property type="evidence" value="ECO:0007669"/>
    <property type="project" value="TreeGrafter"/>
</dbReference>
<dbReference type="InterPro" id="IPR029055">
    <property type="entry name" value="Ntn_hydrolases_N"/>
</dbReference>
<dbReference type="Gene3D" id="3.40.50.620">
    <property type="entry name" value="HUPs"/>
    <property type="match status" value="1"/>
</dbReference>
<dbReference type="CDD" id="cd00712">
    <property type="entry name" value="AsnB"/>
    <property type="match status" value="1"/>
</dbReference>
<keyword evidence="9" id="KW-0028">Amino-acid biosynthesis</keyword>
<dbReference type="PANTHER" id="PTHR43284">
    <property type="entry name" value="ASPARAGINE SYNTHETASE (GLUTAMINE-HYDROLYZING)"/>
    <property type="match status" value="1"/>
</dbReference>
<feature type="binding site" evidence="10">
    <location>
        <begin position="383"/>
        <end position="384"/>
    </location>
    <ligand>
        <name>ATP</name>
        <dbReference type="ChEBI" id="CHEBI:30616"/>
    </ligand>
</feature>
<evidence type="ECO:0000256" key="2">
    <source>
        <dbReference type="ARBA" id="ARBA00005752"/>
    </source>
</evidence>
<dbReference type="NCBIfam" id="TIGR01536">
    <property type="entry name" value="asn_synth_AEB"/>
    <property type="match status" value="1"/>
</dbReference>
<feature type="active site" description="For GATase activity" evidence="9">
    <location>
        <position position="2"/>
    </location>
</feature>
<sequence length="617" mass="71343">MCSILGLVNFKRKISPQEIQCLSTMGKTLIHRGPDQNGLEYGEHFAFQHNRLAIIDIEKGRQPMTATHQGYDYTIVYNGELYNTADLRQELLEHGVKFKTYCDTEVVLYAYIIWGEQCSSKLNGIYAFVIYDSKEKKTYLSRDRFGVKPFFYTFVEGALLFASEIKALLKHPQVKPRLDYQGLWQLLYMMPVKEEGTAIFKDIFELPTASHAFYSLAPGASEAELKIAKYWTMEAYENQDSEAAIVATTRDLLVDAIERQLVSDVPLCTFLSGGLDSSIITAVAAQKYQAEGRQLATYSFEHEGNKDHFKQTLFQPQSDDEFAVYLAQHLHTQHQILTAKKEHLVDYLDEAVRYRDYPGMADIDSSLLFYCRQVKEHHTVALSGECSDEVFGGYPWFYRPEMLTRGFFPWIHEPHARISLFKPELVRPQEGFAYTSEIYRRSVEACPLLPDESETMQNSRIASWLSINYFMTSLLERKDRMSMASGLEVRVPFSDHRLVQYVYNVPWEIKFKDGVEKALLRAAMQDYLPPKILYRKKSPFPKTHDPHYEELVFHLFRKRLDSGSGMLAELLQKDVLNRLISPGNNTWFGQLMGLPQLLAWLVQLDYWFEAYQVQLVG</sequence>
<keyword evidence="4 10" id="KW-0547">Nucleotide-binding</keyword>
<dbReference type="InterPro" id="IPR006426">
    <property type="entry name" value="Asn_synth_AEB"/>
</dbReference>
<dbReference type="Pfam" id="PF00733">
    <property type="entry name" value="Asn_synthase"/>
    <property type="match status" value="1"/>
</dbReference>
<comment type="similarity">
    <text evidence="2">Belongs to the asparagine synthetase family.</text>
</comment>
<organism evidence="13">
    <name type="scientific">Desulfitobacterium hafniense</name>
    <name type="common">Desulfitobacterium frappieri</name>
    <dbReference type="NCBI Taxonomy" id="49338"/>
    <lineage>
        <taxon>Bacteria</taxon>
        <taxon>Bacillati</taxon>
        <taxon>Bacillota</taxon>
        <taxon>Clostridia</taxon>
        <taxon>Eubacteriales</taxon>
        <taxon>Desulfitobacteriaceae</taxon>
        <taxon>Desulfitobacterium</taxon>
    </lineage>
</organism>
<dbReference type="Gene3D" id="3.60.20.10">
    <property type="entry name" value="Glutamine Phosphoribosylpyrophosphate, subunit 1, domain 1"/>
    <property type="match status" value="1"/>
</dbReference>
<dbReference type="SUPFAM" id="SSF52402">
    <property type="entry name" value="Adenine nucleotide alpha hydrolases-like"/>
    <property type="match status" value="1"/>
</dbReference>
<name>A0A098B6X7_DESHA</name>
<evidence type="ECO:0000256" key="10">
    <source>
        <dbReference type="PIRSR" id="PIRSR001589-2"/>
    </source>
</evidence>
<reference evidence="13" key="1">
    <citation type="submission" date="2014-07" db="EMBL/GenBank/DDBJ databases">
        <authorList>
            <person name="Hornung V.Bastian."/>
        </authorList>
    </citation>
    <scope>NUCLEOTIDE SEQUENCE</scope>
    <source>
        <strain evidence="13">PCE-S</strain>
    </source>
</reference>
<evidence type="ECO:0000256" key="3">
    <source>
        <dbReference type="ARBA" id="ARBA00012737"/>
    </source>
</evidence>
<keyword evidence="6 9" id="KW-0061">Asparagine biosynthesis</keyword>
<dbReference type="OMA" id="IEHSHQP"/>
<feature type="binding site" evidence="10">
    <location>
        <position position="103"/>
    </location>
    <ligand>
        <name>L-glutamine</name>
        <dbReference type="ChEBI" id="CHEBI:58359"/>
    </ligand>
</feature>
<dbReference type="PROSITE" id="PS51278">
    <property type="entry name" value="GATASE_TYPE_2"/>
    <property type="match status" value="1"/>
</dbReference>
<evidence type="ECO:0000313" key="15">
    <source>
        <dbReference type="Proteomes" id="UP000054623"/>
    </source>
</evidence>
<protein>
    <recommendedName>
        <fullName evidence="3">asparagine synthase (glutamine-hydrolyzing)</fullName>
        <ecNumber evidence="3">6.3.5.4</ecNumber>
    </recommendedName>
</protein>
<dbReference type="EMBL" id="LOCK01000011">
    <property type="protein sequence ID" value="KTE92721.1"/>
    <property type="molecule type" value="Genomic_DNA"/>
</dbReference>
<dbReference type="AlphaFoldDB" id="A0A098B6X7"/>
<dbReference type="InterPro" id="IPR014729">
    <property type="entry name" value="Rossmann-like_a/b/a_fold"/>
</dbReference>
<reference evidence="14 15" key="2">
    <citation type="submission" date="2015-12" db="EMBL/GenBank/DDBJ databases">
        <title>Draft Genome Sequence of Desulfitobacterium hafniense Strain DH, a Sulfate-reducing Bacterium Isolated from Paddy Soils.</title>
        <authorList>
            <person name="Bao P."/>
            <person name="Zhang X."/>
            <person name="Li G."/>
        </authorList>
    </citation>
    <scope>NUCLEOTIDE SEQUENCE [LARGE SCALE GENOMIC DNA]</scope>
    <source>
        <strain evidence="14 15">DH</strain>
    </source>
</reference>
<dbReference type="RefSeq" id="WP_005807776.1">
    <property type="nucleotide sequence ID" value="NZ_CABKQQ010000002.1"/>
</dbReference>
<dbReference type="SUPFAM" id="SSF56235">
    <property type="entry name" value="N-terminal nucleophile aminohydrolases (Ntn hydrolases)"/>
    <property type="match status" value="1"/>
</dbReference>
<dbReference type="PATRIC" id="fig|49338.4.peg.5051"/>
<evidence type="ECO:0000256" key="6">
    <source>
        <dbReference type="ARBA" id="ARBA00022888"/>
    </source>
</evidence>
<comment type="pathway">
    <text evidence="1">Amino-acid biosynthesis; L-asparagine biosynthesis; L-asparagine from L-aspartate (L-Gln route): step 1/1.</text>
</comment>
<evidence type="ECO:0000313" key="14">
    <source>
        <dbReference type="EMBL" id="KTE92721.1"/>
    </source>
</evidence>
<dbReference type="InterPro" id="IPR001962">
    <property type="entry name" value="Asn_synthase"/>
</dbReference>
<evidence type="ECO:0000256" key="8">
    <source>
        <dbReference type="ARBA" id="ARBA00048741"/>
    </source>
</evidence>
<keyword evidence="7 9" id="KW-0315">Glutamine amidotransferase</keyword>
<accession>A0A098B6X7</accession>
<evidence type="ECO:0000256" key="5">
    <source>
        <dbReference type="ARBA" id="ARBA00022840"/>
    </source>
</evidence>
<feature type="site" description="Important for beta-aspartyl-AMP intermediate formation" evidence="11">
    <location>
        <position position="385"/>
    </location>
</feature>
<evidence type="ECO:0000256" key="11">
    <source>
        <dbReference type="PIRSR" id="PIRSR001589-3"/>
    </source>
</evidence>
<dbReference type="GO" id="GO:0005524">
    <property type="term" value="F:ATP binding"/>
    <property type="evidence" value="ECO:0007669"/>
    <property type="project" value="UniProtKB-KW"/>
</dbReference>
<dbReference type="InterPro" id="IPR017932">
    <property type="entry name" value="GATase_2_dom"/>
</dbReference>
<dbReference type="EMBL" id="LK996017">
    <property type="protein sequence ID" value="CDX04584.1"/>
    <property type="molecule type" value="Genomic_DNA"/>
</dbReference>
<dbReference type="PANTHER" id="PTHR43284:SF1">
    <property type="entry name" value="ASPARAGINE SYNTHETASE"/>
    <property type="match status" value="1"/>
</dbReference>
<proteinExistence type="inferred from homology"/>
<dbReference type="InterPro" id="IPR033738">
    <property type="entry name" value="AsnB_N"/>
</dbReference>
<dbReference type="GO" id="GO:0006529">
    <property type="term" value="P:asparagine biosynthetic process"/>
    <property type="evidence" value="ECO:0007669"/>
    <property type="project" value="UniProtKB-KW"/>
</dbReference>
<evidence type="ECO:0000256" key="1">
    <source>
        <dbReference type="ARBA" id="ARBA00005187"/>
    </source>
</evidence>
<evidence type="ECO:0000256" key="4">
    <source>
        <dbReference type="ARBA" id="ARBA00022741"/>
    </source>
</evidence>
<dbReference type="CDD" id="cd01991">
    <property type="entry name" value="Asn_synthase_B_C"/>
    <property type="match status" value="1"/>
</dbReference>
<dbReference type="GO" id="GO:0004066">
    <property type="term" value="F:asparagine synthase (glutamine-hydrolyzing) activity"/>
    <property type="evidence" value="ECO:0007669"/>
    <property type="project" value="UniProtKB-EC"/>
</dbReference>
<evidence type="ECO:0000313" key="13">
    <source>
        <dbReference type="EMBL" id="CDX04584.1"/>
    </source>
</evidence>
<comment type="catalytic activity">
    <reaction evidence="8">
        <text>L-aspartate + L-glutamine + ATP + H2O = L-asparagine + L-glutamate + AMP + diphosphate + H(+)</text>
        <dbReference type="Rhea" id="RHEA:12228"/>
        <dbReference type="ChEBI" id="CHEBI:15377"/>
        <dbReference type="ChEBI" id="CHEBI:15378"/>
        <dbReference type="ChEBI" id="CHEBI:29985"/>
        <dbReference type="ChEBI" id="CHEBI:29991"/>
        <dbReference type="ChEBI" id="CHEBI:30616"/>
        <dbReference type="ChEBI" id="CHEBI:33019"/>
        <dbReference type="ChEBI" id="CHEBI:58048"/>
        <dbReference type="ChEBI" id="CHEBI:58359"/>
        <dbReference type="ChEBI" id="CHEBI:456215"/>
        <dbReference type="EC" id="6.3.5.4"/>
    </reaction>
</comment>
<gene>
    <name evidence="14" type="ORF">AT727_17470</name>
    <name evidence="13" type="ORF">DPCES_4698</name>
</gene>
<dbReference type="Pfam" id="PF13537">
    <property type="entry name" value="GATase_7"/>
    <property type="match status" value="1"/>
</dbReference>
<evidence type="ECO:0000256" key="9">
    <source>
        <dbReference type="PIRSR" id="PIRSR001589-1"/>
    </source>
</evidence>
<dbReference type="Proteomes" id="UP000054623">
    <property type="component" value="Unassembled WGS sequence"/>
</dbReference>
<evidence type="ECO:0000259" key="12">
    <source>
        <dbReference type="PROSITE" id="PS51278"/>
    </source>
</evidence>
<dbReference type="OrthoDB" id="9763290at2"/>
<evidence type="ECO:0000256" key="7">
    <source>
        <dbReference type="ARBA" id="ARBA00022962"/>
    </source>
</evidence>
<keyword evidence="13" id="KW-0436">Ligase</keyword>
<feature type="domain" description="Glutamine amidotransferase type-2" evidence="12">
    <location>
        <begin position="2"/>
        <end position="217"/>
    </location>
</feature>
<keyword evidence="5 10" id="KW-0067">ATP-binding</keyword>
<dbReference type="InterPro" id="IPR051786">
    <property type="entry name" value="ASN_synthetase/amidase"/>
</dbReference>
<dbReference type="PIRSF" id="PIRSF001589">
    <property type="entry name" value="Asn_synthetase_glu-h"/>
    <property type="match status" value="1"/>
</dbReference>